<keyword evidence="1" id="KW-0812">Transmembrane</keyword>
<dbReference type="AlphaFoldDB" id="A0A9X2RFX0"/>
<evidence type="ECO:0000313" key="2">
    <source>
        <dbReference type="EMBL" id="MCP9292855.1"/>
    </source>
</evidence>
<organism evidence="2 3">
    <name type="scientific">Gracilimonas sediminicola</name>
    <dbReference type="NCBI Taxonomy" id="2952158"/>
    <lineage>
        <taxon>Bacteria</taxon>
        <taxon>Pseudomonadati</taxon>
        <taxon>Balneolota</taxon>
        <taxon>Balneolia</taxon>
        <taxon>Balneolales</taxon>
        <taxon>Balneolaceae</taxon>
        <taxon>Gracilimonas</taxon>
    </lineage>
</organism>
<feature type="transmembrane region" description="Helical" evidence="1">
    <location>
        <begin position="30"/>
        <end position="52"/>
    </location>
</feature>
<keyword evidence="1" id="KW-1133">Transmembrane helix</keyword>
<dbReference type="Proteomes" id="UP001139125">
    <property type="component" value="Unassembled WGS sequence"/>
</dbReference>
<reference evidence="2" key="1">
    <citation type="submission" date="2022-06" db="EMBL/GenBank/DDBJ databases">
        <title>Gracilimonas sp. CAU 1638 isolated from sea sediment.</title>
        <authorList>
            <person name="Kim W."/>
        </authorList>
    </citation>
    <scope>NUCLEOTIDE SEQUENCE</scope>
    <source>
        <strain evidence="2">CAU 1638</strain>
    </source>
</reference>
<sequence>MAWLKDAYLDVLVLLLIAVFAVYTNNILEVVLWVYTGLLLLSKVIAFFMPALQKKADQTEAPPLFYHLIYALTIAIFLYIAKYYLAIAWAAIWLASFISSAKKTKKKS</sequence>
<evidence type="ECO:0000256" key="1">
    <source>
        <dbReference type="SAM" id="Phobius"/>
    </source>
</evidence>
<keyword evidence="1" id="KW-0472">Membrane</keyword>
<protein>
    <submittedName>
        <fullName evidence="2">Uncharacterized protein</fullName>
    </submittedName>
</protein>
<accession>A0A9X2RFX0</accession>
<dbReference type="RefSeq" id="WP_255135754.1">
    <property type="nucleotide sequence ID" value="NZ_JANDBC010000003.1"/>
</dbReference>
<proteinExistence type="predicted"/>
<feature type="transmembrane region" description="Helical" evidence="1">
    <location>
        <begin position="64"/>
        <end position="80"/>
    </location>
</feature>
<comment type="caution">
    <text evidence="2">The sequence shown here is derived from an EMBL/GenBank/DDBJ whole genome shotgun (WGS) entry which is preliminary data.</text>
</comment>
<gene>
    <name evidence="2" type="ORF">NM125_14795</name>
</gene>
<feature type="transmembrane region" description="Helical" evidence="1">
    <location>
        <begin position="7"/>
        <end position="24"/>
    </location>
</feature>
<evidence type="ECO:0000313" key="3">
    <source>
        <dbReference type="Proteomes" id="UP001139125"/>
    </source>
</evidence>
<dbReference type="EMBL" id="JANDBC010000003">
    <property type="protein sequence ID" value="MCP9292855.1"/>
    <property type="molecule type" value="Genomic_DNA"/>
</dbReference>
<keyword evidence="3" id="KW-1185">Reference proteome</keyword>
<name>A0A9X2RFX0_9BACT</name>